<evidence type="ECO:0000256" key="1">
    <source>
        <dbReference type="ARBA" id="ARBA00004651"/>
    </source>
</evidence>
<comment type="similarity">
    <text evidence="8">Belongs to the binding-protein-dependent transport system permease family.</text>
</comment>
<dbReference type="EMBL" id="JAGTTN010000003">
    <property type="protein sequence ID" value="MCC2032640.1"/>
    <property type="molecule type" value="Genomic_DNA"/>
</dbReference>
<dbReference type="Pfam" id="PF00528">
    <property type="entry name" value="BPD_transp_1"/>
    <property type="match status" value="1"/>
</dbReference>
<dbReference type="SUPFAM" id="SSF161098">
    <property type="entry name" value="MetI-like"/>
    <property type="match status" value="1"/>
</dbReference>
<comment type="subcellular location">
    <subcellularLocation>
        <location evidence="1 8">Cell membrane</location>
        <topology evidence="1 8">Multi-pass membrane protein</topology>
    </subcellularLocation>
</comment>
<evidence type="ECO:0000259" key="9">
    <source>
        <dbReference type="PROSITE" id="PS50928"/>
    </source>
</evidence>
<dbReference type="PANTHER" id="PTHR30614:SF0">
    <property type="entry name" value="L-CYSTINE TRANSPORT SYSTEM PERMEASE PROTEIN TCYL"/>
    <property type="match status" value="1"/>
</dbReference>
<keyword evidence="6 8" id="KW-1133">Transmembrane helix</keyword>
<proteinExistence type="inferred from homology"/>
<feature type="domain" description="ABC transmembrane type-1" evidence="9">
    <location>
        <begin position="11"/>
        <end position="199"/>
    </location>
</feature>
<keyword evidence="11" id="KW-1185">Reference proteome</keyword>
<dbReference type="InterPro" id="IPR043429">
    <property type="entry name" value="ArtM/GltK/GlnP/TcyL/YhdX-like"/>
</dbReference>
<dbReference type="CDD" id="cd06261">
    <property type="entry name" value="TM_PBP2"/>
    <property type="match status" value="1"/>
</dbReference>
<comment type="caution">
    <text evidence="10">The sequence shown here is derived from an EMBL/GenBank/DDBJ whole genome shotgun (WGS) entry which is preliminary data.</text>
</comment>
<dbReference type="GO" id="GO:0043190">
    <property type="term" value="C:ATP-binding cassette (ABC) transporter complex"/>
    <property type="evidence" value="ECO:0007669"/>
    <property type="project" value="InterPro"/>
</dbReference>
<keyword evidence="4 8" id="KW-0812">Transmembrane</keyword>
<evidence type="ECO:0000313" key="10">
    <source>
        <dbReference type="EMBL" id="MCC2032640.1"/>
    </source>
</evidence>
<evidence type="ECO:0000256" key="3">
    <source>
        <dbReference type="ARBA" id="ARBA00022475"/>
    </source>
</evidence>
<keyword evidence="3" id="KW-1003">Cell membrane</keyword>
<evidence type="ECO:0000256" key="5">
    <source>
        <dbReference type="ARBA" id="ARBA00022970"/>
    </source>
</evidence>
<organism evidence="10 11">
    <name type="scientific">Microbacterium allomyrinae</name>
    <dbReference type="NCBI Taxonomy" id="2830666"/>
    <lineage>
        <taxon>Bacteria</taxon>
        <taxon>Bacillati</taxon>
        <taxon>Actinomycetota</taxon>
        <taxon>Actinomycetes</taxon>
        <taxon>Micrococcales</taxon>
        <taxon>Microbacteriaceae</taxon>
        <taxon>Microbacterium</taxon>
    </lineage>
</organism>
<evidence type="ECO:0000256" key="7">
    <source>
        <dbReference type="ARBA" id="ARBA00023136"/>
    </source>
</evidence>
<dbReference type="Proteomes" id="UP001139354">
    <property type="component" value="Unassembled WGS sequence"/>
</dbReference>
<evidence type="ECO:0000256" key="2">
    <source>
        <dbReference type="ARBA" id="ARBA00022448"/>
    </source>
</evidence>
<feature type="transmembrane region" description="Helical" evidence="8">
    <location>
        <begin position="6"/>
        <end position="37"/>
    </location>
</feature>
<accession>A0A9X1S438</accession>
<evidence type="ECO:0000256" key="4">
    <source>
        <dbReference type="ARBA" id="ARBA00022692"/>
    </source>
</evidence>
<keyword evidence="2 8" id="KW-0813">Transport</keyword>
<keyword evidence="7 8" id="KW-0472">Membrane</keyword>
<dbReference type="PROSITE" id="PS50928">
    <property type="entry name" value="ABC_TM1"/>
    <property type="match status" value="1"/>
</dbReference>
<reference evidence="10" key="1">
    <citation type="submission" date="2021-04" db="EMBL/GenBank/DDBJ databases">
        <title>Microbacterium tenobrionis sp. nov. and Microbacterium allomyrinae sp. nov., isolated from larvae of Tenobrio molitor and Allomyrina dichotoma, respectively.</title>
        <authorList>
            <person name="Lee S.D."/>
        </authorList>
    </citation>
    <scope>NUCLEOTIDE SEQUENCE</scope>
    <source>
        <strain evidence="10">BWT-G7</strain>
    </source>
</reference>
<dbReference type="InterPro" id="IPR035906">
    <property type="entry name" value="MetI-like_sf"/>
</dbReference>
<evidence type="ECO:0000313" key="11">
    <source>
        <dbReference type="Proteomes" id="UP001139354"/>
    </source>
</evidence>
<feature type="transmembrane region" description="Helical" evidence="8">
    <location>
        <begin position="49"/>
        <end position="69"/>
    </location>
</feature>
<dbReference type="Gene3D" id="1.10.3720.10">
    <property type="entry name" value="MetI-like"/>
    <property type="match status" value="1"/>
</dbReference>
<gene>
    <name evidence="10" type="ORF">KEC57_10665</name>
</gene>
<dbReference type="GO" id="GO:0022857">
    <property type="term" value="F:transmembrane transporter activity"/>
    <property type="evidence" value="ECO:0007669"/>
    <property type="project" value="InterPro"/>
</dbReference>
<keyword evidence="5" id="KW-0029">Amino-acid transport</keyword>
<feature type="transmembrane region" description="Helical" evidence="8">
    <location>
        <begin position="177"/>
        <end position="198"/>
    </location>
</feature>
<evidence type="ECO:0000256" key="6">
    <source>
        <dbReference type="ARBA" id="ARBA00022989"/>
    </source>
</evidence>
<dbReference type="RefSeq" id="WP_229384608.1">
    <property type="nucleotide sequence ID" value="NZ_JAGTTN010000003.1"/>
</dbReference>
<dbReference type="AlphaFoldDB" id="A0A9X1S438"/>
<dbReference type="InterPro" id="IPR000515">
    <property type="entry name" value="MetI-like"/>
</dbReference>
<evidence type="ECO:0000256" key="8">
    <source>
        <dbReference type="RuleBase" id="RU363032"/>
    </source>
</evidence>
<dbReference type="NCBIfam" id="TIGR01726">
    <property type="entry name" value="HEQRo_perm_3TM"/>
    <property type="match status" value="1"/>
</dbReference>
<dbReference type="PANTHER" id="PTHR30614">
    <property type="entry name" value="MEMBRANE COMPONENT OF AMINO ACID ABC TRANSPORTER"/>
    <property type="match status" value="1"/>
</dbReference>
<dbReference type="InterPro" id="IPR010065">
    <property type="entry name" value="AA_ABC_transptr_permease_3TM"/>
</dbReference>
<dbReference type="GO" id="GO:0006865">
    <property type="term" value="P:amino acid transport"/>
    <property type="evidence" value="ECO:0007669"/>
    <property type="project" value="UniProtKB-KW"/>
</dbReference>
<feature type="transmembrane region" description="Helical" evidence="8">
    <location>
        <begin position="75"/>
        <end position="96"/>
    </location>
</feature>
<protein>
    <submittedName>
        <fullName evidence="10">Amino acid ABC transporter permease</fullName>
    </submittedName>
</protein>
<sequence>MDVLGALLLGLPLTIAVTVCAFAIGAVLAIPIMILLRSHLLPVRLATRFVVDIIRGIPPIVWLFILYFGVSIGSWQFSSFQAAVIGLGVISSAYLAEIYRGALKGVGDGQWEAGHALGLNGSTMYASIIGPQALRVALPSVATYAISLFKDSSIASVIGVTEVMFTATSLTRGGANGLVVLGAAAAIYIVLSLPLAYLARRVDARMRAVVAR</sequence>
<name>A0A9X1S438_9MICO</name>